<protein>
    <recommendedName>
        <fullName evidence="5">Hemicentin-1-like von Willebrand factor A domain-containing protein</fullName>
    </recommendedName>
</protein>
<dbReference type="EMBL" id="MU864475">
    <property type="protein sequence ID" value="KAK4184751.1"/>
    <property type="molecule type" value="Genomic_DNA"/>
</dbReference>
<evidence type="ECO:0000313" key="6">
    <source>
        <dbReference type="EMBL" id="KAK4184751.1"/>
    </source>
</evidence>
<gene>
    <name evidence="6" type="ORF">QBC35DRAFT_40204</name>
</gene>
<reference evidence="6" key="2">
    <citation type="submission" date="2023-05" db="EMBL/GenBank/DDBJ databases">
        <authorList>
            <consortium name="Lawrence Berkeley National Laboratory"/>
            <person name="Steindorff A."/>
            <person name="Hensen N."/>
            <person name="Bonometti L."/>
            <person name="Westerberg I."/>
            <person name="Brannstrom I.O."/>
            <person name="Guillou S."/>
            <person name="Cros-Aarteil S."/>
            <person name="Calhoun S."/>
            <person name="Haridas S."/>
            <person name="Kuo A."/>
            <person name="Mondo S."/>
            <person name="Pangilinan J."/>
            <person name="Riley R."/>
            <person name="Labutti K."/>
            <person name="Andreopoulos B."/>
            <person name="Lipzen A."/>
            <person name="Chen C."/>
            <person name="Yanf M."/>
            <person name="Daum C."/>
            <person name="Ng V."/>
            <person name="Clum A."/>
            <person name="Ohm R."/>
            <person name="Martin F."/>
            <person name="Silar P."/>
            <person name="Natvig D."/>
            <person name="Lalanne C."/>
            <person name="Gautier V."/>
            <person name="Ament-Velasquez S.L."/>
            <person name="Kruys A."/>
            <person name="Hutchinson M.I."/>
            <person name="Powell A.J."/>
            <person name="Barry K."/>
            <person name="Miller A.N."/>
            <person name="Grigoriev I.V."/>
            <person name="Debuchy R."/>
            <person name="Gladieux P."/>
            <person name="Thoren M.H."/>
            <person name="Johannesson H."/>
        </authorList>
    </citation>
    <scope>NUCLEOTIDE SEQUENCE</scope>
    <source>
        <strain evidence="6">PSN309</strain>
    </source>
</reference>
<evidence type="ECO:0000256" key="4">
    <source>
        <dbReference type="SAM" id="MobiDB-lite"/>
    </source>
</evidence>
<evidence type="ECO:0000313" key="7">
    <source>
        <dbReference type="Proteomes" id="UP001302126"/>
    </source>
</evidence>
<dbReference type="PANTHER" id="PTHR47763">
    <property type="entry name" value="ALPHA-PROTEIN KINASE VWKA"/>
    <property type="match status" value="1"/>
</dbReference>
<feature type="domain" description="Hemicentin-1-like von Willebrand factor A" evidence="5">
    <location>
        <begin position="153"/>
        <end position="266"/>
    </location>
</feature>
<evidence type="ECO:0000256" key="2">
    <source>
        <dbReference type="ARBA" id="ARBA00022525"/>
    </source>
</evidence>
<dbReference type="Pfam" id="PF25106">
    <property type="entry name" value="VWA_4"/>
    <property type="match status" value="1"/>
</dbReference>
<comment type="subcellular location">
    <subcellularLocation>
        <location evidence="1">Secreted</location>
    </subcellularLocation>
</comment>
<evidence type="ECO:0000259" key="5">
    <source>
        <dbReference type="Pfam" id="PF25106"/>
    </source>
</evidence>
<dbReference type="Proteomes" id="UP001302126">
    <property type="component" value="Unassembled WGS sequence"/>
</dbReference>
<dbReference type="InterPro" id="IPR052969">
    <property type="entry name" value="Thr-specific_kinase-like"/>
</dbReference>
<dbReference type="SUPFAM" id="SSF53300">
    <property type="entry name" value="vWA-like"/>
    <property type="match status" value="1"/>
</dbReference>
<accession>A0AAN6WMW7</accession>
<sequence>MLMQCFMLQLVPGHPSGLSSGASSRVLTPSSSPSPSLVSRQSVADFTTPKTPDQTLSKLHDKESSASDQVASSRTRERVRRLEEENETLRRVAMENLMVMMRLKHEMEAGPTTVDAELGILKLKYDMLKAKNSHPPSTLRSTIFKDACSADVIFLMDTTGSTIPYIQAAKDQVRMIVEGIKKTFFKECDVRIAIVSYKDHADYPNVEVLKFTPNIENVHRFLDTLNARGGQDTPEDVLGGINVALQADWKHETRCIFHIADAPPHD</sequence>
<feature type="region of interest" description="Disordered" evidence="4">
    <location>
        <begin position="18"/>
        <end position="82"/>
    </location>
</feature>
<feature type="compositionally biased region" description="Low complexity" evidence="4">
    <location>
        <begin position="23"/>
        <end position="43"/>
    </location>
</feature>
<dbReference type="CDD" id="cd00198">
    <property type="entry name" value="vWFA"/>
    <property type="match status" value="1"/>
</dbReference>
<evidence type="ECO:0000256" key="3">
    <source>
        <dbReference type="ARBA" id="ARBA00022729"/>
    </source>
</evidence>
<keyword evidence="3" id="KW-0732">Signal</keyword>
<dbReference type="AlphaFoldDB" id="A0AAN6WMW7"/>
<dbReference type="Gene3D" id="3.40.50.410">
    <property type="entry name" value="von Willebrand factor, type A domain"/>
    <property type="match status" value="1"/>
</dbReference>
<keyword evidence="2" id="KW-0964">Secreted</keyword>
<dbReference type="InterPro" id="IPR036465">
    <property type="entry name" value="vWFA_dom_sf"/>
</dbReference>
<reference evidence="6" key="1">
    <citation type="journal article" date="2023" name="Mol. Phylogenet. Evol.">
        <title>Genome-scale phylogeny and comparative genomics of the fungal order Sordariales.</title>
        <authorList>
            <person name="Hensen N."/>
            <person name="Bonometti L."/>
            <person name="Westerberg I."/>
            <person name="Brannstrom I.O."/>
            <person name="Guillou S."/>
            <person name="Cros-Aarteil S."/>
            <person name="Calhoun S."/>
            <person name="Haridas S."/>
            <person name="Kuo A."/>
            <person name="Mondo S."/>
            <person name="Pangilinan J."/>
            <person name="Riley R."/>
            <person name="LaButti K."/>
            <person name="Andreopoulos B."/>
            <person name="Lipzen A."/>
            <person name="Chen C."/>
            <person name="Yan M."/>
            <person name="Daum C."/>
            <person name="Ng V."/>
            <person name="Clum A."/>
            <person name="Steindorff A."/>
            <person name="Ohm R.A."/>
            <person name="Martin F."/>
            <person name="Silar P."/>
            <person name="Natvig D.O."/>
            <person name="Lalanne C."/>
            <person name="Gautier V."/>
            <person name="Ament-Velasquez S.L."/>
            <person name="Kruys A."/>
            <person name="Hutchinson M.I."/>
            <person name="Powell A.J."/>
            <person name="Barry K."/>
            <person name="Miller A.N."/>
            <person name="Grigoriev I.V."/>
            <person name="Debuchy R."/>
            <person name="Gladieux P."/>
            <person name="Hiltunen Thoren M."/>
            <person name="Johannesson H."/>
        </authorList>
    </citation>
    <scope>NUCLEOTIDE SEQUENCE</scope>
    <source>
        <strain evidence="6">PSN309</strain>
    </source>
</reference>
<feature type="compositionally biased region" description="Polar residues" evidence="4">
    <location>
        <begin position="44"/>
        <end position="57"/>
    </location>
</feature>
<comment type="caution">
    <text evidence="6">The sequence shown here is derived from an EMBL/GenBank/DDBJ whole genome shotgun (WGS) entry which is preliminary data.</text>
</comment>
<name>A0AAN6WMW7_9PEZI</name>
<evidence type="ECO:0000256" key="1">
    <source>
        <dbReference type="ARBA" id="ARBA00004613"/>
    </source>
</evidence>
<proteinExistence type="predicted"/>
<organism evidence="6 7">
    <name type="scientific">Podospora australis</name>
    <dbReference type="NCBI Taxonomy" id="1536484"/>
    <lineage>
        <taxon>Eukaryota</taxon>
        <taxon>Fungi</taxon>
        <taxon>Dikarya</taxon>
        <taxon>Ascomycota</taxon>
        <taxon>Pezizomycotina</taxon>
        <taxon>Sordariomycetes</taxon>
        <taxon>Sordariomycetidae</taxon>
        <taxon>Sordariales</taxon>
        <taxon>Podosporaceae</taxon>
        <taxon>Podospora</taxon>
    </lineage>
</organism>
<dbReference type="InterPro" id="IPR056861">
    <property type="entry name" value="HMCN1-like_VWA"/>
</dbReference>
<keyword evidence="7" id="KW-1185">Reference proteome</keyword>